<dbReference type="SUPFAM" id="SSF48452">
    <property type="entry name" value="TPR-like"/>
    <property type="match status" value="1"/>
</dbReference>
<dbReference type="Proteomes" id="UP000294772">
    <property type="component" value="Unassembled WGS sequence"/>
</dbReference>
<dbReference type="Gene3D" id="1.20.58.320">
    <property type="entry name" value="TPR-like"/>
    <property type="match status" value="1"/>
</dbReference>
<sequence length="195" mass="22004">MTTTATPAEVLEFWFGPASQRAGMRPRDAWFRKDPAFDQAIRERFGPTIEAALQGALPGWDDTPEDTLAQILLLDQFTRNAWRDTPRAFAGDARALALARRLGDRGDDLRLAPMLRWFVYMPFEHAEDLAVQDESVRLFTALAQAAPGFEGPLDHALRHRDVIRRFGRFPHRNAILGRDSSPEERAYLSQPGAGF</sequence>
<name>A0A2S5T961_9BURK</name>
<evidence type="ECO:0000313" key="4">
    <source>
        <dbReference type="Proteomes" id="UP000294772"/>
    </source>
</evidence>
<accession>A0A2S5T961</accession>
<dbReference type="EMBL" id="SLXF01000002">
    <property type="protein sequence ID" value="TCP08638.1"/>
    <property type="molecule type" value="Genomic_DNA"/>
</dbReference>
<dbReference type="Pfam" id="PF06041">
    <property type="entry name" value="DUF924"/>
    <property type="match status" value="1"/>
</dbReference>
<protein>
    <submittedName>
        <fullName evidence="1">DUF924 domain-containing protein</fullName>
    </submittedName>
</protein>
<dbReference type="Proteomes" id="UP000239406">
    <property type="component" value="Unassembled WGS sequence"/>
</dbReference>
<evidence type="ECO:0000313" key="1">
    <source>
        <dbReference type="EMBL" id="PPE71545.1"/>
    </source>
</evidence>
<organism evidence="1 3">
    <name type="scientific">Caldimonas thermodepolymerans</name>
    <dbReference type="NCBI Taxonomy" id="215580"/>
    <lineage>
        <taxon>Bacteria</taxon>
        <taxon>Pseudomonadati</taxon>
        <taxon>Pseudomonadota</taxon>
        <taxon>Betaproteobacteria</taxon>
        <taxon>Burkholderiales</taxon>
        <taxon>Sphaerotilaceae</taxon>
        <taxon>Caldimonas</taxon>
    </lineage>
</organism>
<comment type="caution">
    <text evidence="1">The sequence shown here is derived from an EMBL/GenBank/DDBJ whole genome shotgun (WGS) entry which is preliminary data.</text>
</comment>
<proteinExistence type="predicted"/>
<evidence type="ECO:0000313" key="3">
    <source>
        <dbReference type="Proteomes" id="UP000239406"/>
    </source>
</evidence>
<keyword evidence="3" id="KW-1185">Reference proteome</keyword>
<gene>
    <name evidence="1" type="ORF">C1702_00665</name>
    <name evidence="2" type="ORF">EV676_102146</name>
</gene>
<dbReference type="EMBL" id="PSNY01000001">
    <property type="protein sequence ID" value="PPE71545.1"/>
    <property type="molecule type" value="Genomic_DNA"/>
</dbReference>
<evidence type="ECO:0000313" key="2">
    <source>
        <dbReference type="EMBL" id="TCP08638.1"/>
    </source>
</evidence>
<dbReference type="Gene3D" id="1.25.40.10">
    <property type="entry name" value="Tetratricopeptide repeat domain"/>
    <property type="match status" value="1"/>
</dbReference>
<reference evidence="2 4" key="2">
    <citation type="submission" date="2019-03" db="EMBL/GenBank/DDBJ databases">
        <title>Genomic Encyclopedia of Type Strains, Phase IV (KMG-IV): sequencing the most valuable type-strain genomes for metagenomic binning, comparative biology and taxonomic classification.</title>
        <authorList>
            <person name="Goeker M."/>
        </authorList>
    </citation>
    <scope>NUCLEOTIDE SEQUENCE [LARGE SCALE GENOMIC DNA]</scope>
    <source>
        <strain evidence="2 4">DSM 15264</strain>
    </source>
</reference>
<dbReference type="InterPro" id="IPR010323">
    <property type="entry name" value="DUF924"/>
</dbReference>
<dbReference type="AlphaFoldDB" id="A0A2S5T961"/>
<dbReference type="OrthoDB" id="7593450at2"/>
<reference evidence="1 3" key="1">
    <citation type="submission" date="2018-02" db="EMBL/GenBank/DDBJ databases">
        <title>Reclassifiation of [Polyangium] brachysporum DSM 7029 as Guopingzhaonella breviflexa gen. nov., sp. nov., a member of the family Comamonadaceae.</title>
        <authorList>
            <person name="Tang B."/>
        </authorList>
    </citation>
    <scope>NUCLEOTIDE SEQUENCE [LARGE SCALE GENOMIC DNA]</scope>
    <source>
        <strain evidence="1 3">DSM 15344</strain>
    </source>
</reference>
<dbReference type="RefSeq" id="WP_104355737.1">
    <property type="nucleotide sequence ID" value="NZ_CALFFA010000001.1"/>
</dbReference>
<dbReference type="InterPro" id="IPR011990">
    <property type="entry name" value="TPR-like_helical_dom_sf"/>
</dbReference>